<organism evidence="1 2">
    <name type="scientific">Candidatus Marsarchaeota G2 archaeon OSP_D</name>
    <dbReference type="NCBI Taxonomy" id="1978157"/>
    <lineage>
        <taxon>Archaea</taxon>
        <taxon>Candidatus Marsarchaeota</taxon>
        <taxon>Candidatus Marsarchaeota group 2</taxon>
    </lineage>
</organism>
<dbReference type="Proteomes" id="UP000240322">
    <property type="component" value="Unassembled WGS sequence"/>
</dbReference>
<name>A0A2R6AQM2_9ARCH</name>
<gene>
    <name evidence="1" type="ORF">B9Q03_09120</name>
</gene>
<proteinExistence type="predicted"/>
<accession>A0A2R6AQM2</accession>
<dbReference type="SUPFAM" id="SSF46785">
    <property type="entry name" value="Winged helix' DNA-binding domain"/>
    <property type="match status" value="1"/>
</dbReference>
<dbReference type="AlphaFoldDB" id="A0A2R6AQM2"/>
<comment type="caution">
    <text evidence="1">The sequence shown here is derived from an EMBL/GenBank/DDBJ whole genome shotgun (WGS) entry which is preliminary data.</text>
</comment>
<dbReference type="EMBL" id="NEXE01000115">
    <property type="protein sequence ID" value="PSN88662.1"/>
    <property type="molecule type" value="Genomic_DNA"/>
</dbReference>
<evidence type="ECO:0000313" key="2">
    <source>
        <dbReference type="Proteomes" id="UP000240322"/>
    </source>
</evidence>
<reference evidence="1 2" key="1">
    <citation type="submission" date="2017-04" db="EMBL/GenBank/DDBJ databases">
        <title>Novel microbial lineages endemic to geothermal iron-oxide mats fill important gaps in the evolutionary history of Archaea.</title>
        <authorList>
            <person name="Jay Z.J."/>
            <person name="Beam J.P."/>
            <person name="Dlakic M."/>
            <person name="Rusch D.B."/>
            <person name="Kozubal M.A."/>
            <person name="Inskeep W.P."/>
        </authorList>
    </citation>
    <scope>NUCLEOTIDE SEQUENCE [LARGE SCALE GENOMIC DNA]</scope>
    <source>
        <strain evidence="1">OSP_D</strain>
    </source>
</reference>
<dbReference type="InterPro" id="IPR036388">
    <property type="entry name" value="WH-like_DNA-bd_sf"/>
</dbReference>
<dbReference type="InterPro" id="IPR036390">
    <property type="entry name" value="WH_DNA-bd_sf"/>
</dbReference>
<protein>
    <recommendedName>
        <fullName evidence="3">HTH marR-type domain-containing protein</fullName>
    </recommendedName>
</protein>
<dbReference type="Gene3D" id="1.10.10.10">
    <property type="entry name" value="Winged helix-like DNA-binding domain superfamily/Winged helix DNA-binding domain"/>
    <property type="match status" value="1"/>
</dbReference>
<evidence type="ECO:0008006" key="3">
    <source>
        <dbReference type="Google" id="ProtNLM"/>
    </source>
</evidence>
<sequence>MATEMFGVERFGEERLDGKDRKILEVLCESGSPNFNALAERVKGGVSRATLVGRLEKLARLGYLQKSEGKTDRRGVIYKLNPSAYILSRTREAGYAY</sequence>
<evidence type="ECO:0000313" key="1">
    <source>
        <dbReference type="EMBL" id="PSN88662.1"/>
    </source>
</evidence>